<evidence type="ECO:0000313" key="2">
    <source>
        <dbReference type="Proteomes" id="UP000824596"/>
    </source>
</evidence>
<dbReference type="Pfam" id="PF09462">
    <property type="entry name" value="Mus7"/>
    <property type="match status" value="1"/>
</dbReference>
<evidence type="ECO:0000313" key="1">
    <source>
        <dbReference type="EMBL" id="KAH0968309.1"/>
    </source>
</evidence>
<protein>
    <submittedName>
        <fullName evidence="1">Mus7/MMS22 family domain-containing protein</fullName>
    </submittedName>
</protein>
<keyword evidence="2" id="KW-1185">Reference proteome</keyword>
<dbReference type="OrthoDB" id="2386201at2759"/>
<dbReference type="PANTHER" id="PTHR28122">
    <property type="entry name" value="E3 UBIQUITIN-PROTEIN LIGASE SUBSTRATE RECEPTOR MMS22"/>
    <property type="match status" value="1"/>
</dbReference>
<dbReference type="AlphaFoldDB" id="A0A9P8N9P6"/>
<gene>
    <name evidence="1" type="ORF">HRG_00951</name>
</gene>
<dbReference type="GO" id="GO:0005634">
    <property type="term" value="C:nucleus"/>
    <property type="evidence" value="ECO:0007669"/>
    <property type="project" value="InterPro"/>
</dbReference>
<dbReference type="RefSeq" id="XP_044725822.1">
    <property type="nucleotide sequence ID" value="XM_044859422.1"/>
</dbReference>
<dbReference type="GO" id="GO:0035361">
    <property type="term" value="C:Cul8-RING ubiquitin ligase complex"/>
    <property type="evidence" value="ECO:0007669"/>
    <property type="project" value="TreeGrafter"/>
</dbReference>
<reference evidence="1" key="1">
    <citation type="submission" date="2021-09" db="EMBL/GenBank/DDBJ databases">
        <title>A high-quality genome of the endoparasitic fungus Hirsutella rhossiliensis with a comparison of Hirsutella genomes reveals transposable elements contributing to genome size variation.</title>
        <authorList>
            <person name="Lin R."/>
            <person name="Jiao Y."/>
            <person name="Sun X."/>
            <person name="Ling J."/>
            <person name="Xie B."/>
            <person name="Cheng X."/>
        </authorList>
    </citation>
    <scope>NUCLEOTIDE SEQUENCE</scope>
    <source>
        <strain evidence="1">HR02</strain>
    </source>
</reference>
<dbReference type="EMBL" id="JAIZPD010000001">
    <property type="protein sequence ID" value="KAH0968309.1"/>
    <property type="molecule type" value="Genomic_DNA"/>
</dbReference>
<dbReference type="GeneID" id="68350080"/>
<comment type="caution">
    <text evidence="1">The sequence shown here is derived from an EMBL/GenBank/DDBJ whole genome shotgun (WGS) entry which is preliminary data.</text>
</comment>
<name>A0A9P8N9P6_9HYPO</name>
<accession>A0A9P8N9P6</accession>
<dbReference type="Proteomes" id="UP000824596">
    <property type="component" value="Unassembled WGS sequence"/>
</dbReference>
<organism evidence="1 2">
    <name type="scientific">Hirsutella rhossiliensis</name>
    <dbReference type="NCBI Taxonomy" id="111463"/>
    <lineage>
        <taxon>Eukaryota</taxon>
        <taxon>Fungi</taxon>
        <taxon>Dikarya</taxon>
        <taxon>Ascomycota</taxon>
        <taxon>Pezizomycotina</taxon>
        <taxon>Sordariomycetes</taxon>
        <taxon>Hypocreomycetidae</taxon>
        <taxon>Hypocreales</taxon>
        <taxon>Ophiocordycipitaceae</taxon>
        <taxon>Hirsutella</taxon>
    </lineage>
</organism>
<dbReference type="GO" id="GO:0000724">
    <property type="term" value="P:double-strand break repair via homologous recombination"/>
    <property type="evidence" value="ECO:0007669"/>
    <property type="project" value="TreeGrafter"/>
</dbReference>
<dbReference type="GO" id="GO:0031297">
    <property type="term" value="P:replication fork processing"/>
    <property type="evidence" value="ECO:0007669"/>
    <property type="project" value="InterPro"/>
</dbReference>
<dbReference type="InterPro" id="IPR019021">
    <property type="entry name" value="Mms22"/>
</dbReference>
<sequence>MFILTYFKDSISFTEDEQAKSFVARAHECFHSFNERIKPQVQRITQGPETKRELALKVYDRLLLACLVVLKICRFRPLPMAELFRIEDCLKIMANTLLSVLSGLGVTQVRKSYDDLSMPRCRERGLRDDSPVIHSWVVVMKTLEIARIPRASFWELAQATITPPQVLSSVDARDFEHSWEDLFSLLPLTEFNNLGVIIPGQRFDPASDGWIIPQKLLKRVFYLYQQNARQSPSFNNYCRALVGRCHYLVQQWGWRRSATVIGVVFDFFGSQNFAHLRNEEVYKSPRFLEELVRRPTLDIEPDDMCFHVFLKLVALSIQKLKGIGAVKDVRNLVARTIPNHNRQHLKEQNVLSRDLAALRNHHDLLGTLFWASPPEIRPPANLIERLVAPASSHKEACLINVRCWNQLARFVVASGEAVQSLKPFIQWRNMFFQQVLRQFDSVASVVQQQALSLAQDVTKSISDEVIQATISMNKAAVMDVLYACAAASLDVMRHTPDLEAATFALNTLQLQSIFKHFAVAPPALDWGVLQAALGTLDIFLSRIDGFKEAEENDALLLVDQDISRSFFSMARCVLSCRRSRAVSAMANLDKANCLEHIVTLSARMGARFMSAGVMRLSDMFQAGKYGLFDGPPYKLGLDQRRSLVLFISTLLGCGWDDFSDGDFSLSEVWALSLVKPREYLGYEMQLAQELHRQDKGLVPQTVEGLTVQADYGTSRDLFEYVISNMRRSIRDAGPSLQKVLMAESSRTLKLLMEQIKGDLATMSREASGHGSYVTFVQSIVSLIKTHGSDICAVDNFFLQISKEYSPSVQDPNLQVAGLISYGLRLREGDGRSSQQLFFLLFNNIKFAIINDKLREEVVMLRRGMKNPGIVDFVLGKMLPAIVRACFQSSAAFPLLDIYAEALRLVFAKKAAVHELGENDLPLVDVLTRAAVEGLFNVSRSSTALGGPQLHAVRQTMATLNMLWPSIYAVSASGIQSPVWKALSRTLGRLWEFVSTAETYLEHLLRTEDRTVEPARLCAGLGEAPFEEIRFDAEVRNFTENIVQDIEKSWIVTAQTISIQTPGINRRGAVSVQGTEIPPWDTKDMLKDIDGRIREWRWWWQRVYGVDCLVEQLESVVF</sequence>
<proteinExistence type="predicted"/>
<dbReference type="PANTHER" id="PTHR28122:SF1">
    <property type="entry name" value="E3 UBIQUITIN-PROTEIN LIGASE SUBSTRATE RECEPTOR MMS22"/>
    <property type="match status" value="1"/>
</dbReference>